<dbReference type="AlphaFoldDB" id="A0A3P7M6S5"/>
<dbReference type="EMBL" id="UYRX01001770">
    <property type="protein sequence ID" value="VDM92121.1"/>
    <property type="molecule type" value="Genomic_DNA"/>
</dbReference>
<dbReference type="SUPFAM" id="SSF55307">
    <property type="entry name" value="Tubulin C-terminal domain-like"/>
    <property type="match status" value="1"/>
</dbReference>
<feature type="non-terminal residue" evidence="5">
    <location>
        <position position="1"/>
    </location>
</feature>
<keyword evidence="4" id="KW-0342">GTP-binding</keyword>
<proteinExistence type="inferred from homology"/>
<keyword evidence="6" id="KW-1185">Reference proteome</keyword>
<dbReference type="InterPro" id="IPR008280">
    <property type="entry name" value="Tub_FtsZ_C"/>
</dbReference>
<reference evidence="5 6" key="1">
    <citation type="submission" date="2018-08" db="EMBL/GenBank/DDBJ databases">
        <authorList>
            <person name="Laetsch R D."/>
            <person name="Stevens L."/>
            <person name="Kumar S."/>
            <person name="Blaxter L. M."/>
        </authorList>
    </citation>
    <scope>NUCLEOTIDE SEQUENCE [LARGE SCALE GENOMIC DNA]</scope>
</reference>
<evidence type="ECO:0000313" key="6">
    <source>
        <dbReference type="Proteomes" id="UP000277928"/>
    </source>
</evidence>
<dbReference type="Proteomes" id="UP000277928">
    <property type="component" value="Unassembled WGS sequence"/>
</dbReference>
<evidence type="ECO:0000256" key="3">
    <source>
        <dbReference type="ARBA" id="ARBA00022741"/>
    </source>
</evidence>
<dbReference type="GO" id="GO:0005874">
    <property type="term" value="C:microtubule"/>
    <property type="evidence" value="ECO:0007669"/>
    <property type="project" value="UniProtKB-KW"/>
</dbReference>
<keyword evidence="3" id="KW-0547">Nucleotide-binding</keyword>
<dbReference type="OrthoDB" id="6073114at2759"/>
<evidence type="ECO:0000256" key="1">
    <source>
        <dbReference type="ARBA" id="ARBA00009636"/>
    </source>
</evidence>
<name>A0A3P7M6S5_LITSI</name>
<dbReference type="PANTHER" id="PTHR36527">
    <property type="entry name" value="OS01G0282866 PROTEIN"/>
    <property type="match status" value="1"/>
</dbReference>
<evidence type="ECO:0000256" key="4">
    <source>
        <dbReference type="ARBA" id="ARBA00023134"/>
    </source>
</evidence>
<sequence>SMTVAEVTSILRFPGQMDSDLAKFIGVMELKNRIMGIRNILIPGLLSRDIKLNSCELPAHGTAMSGALLGNTTAIREVLARIGKQFRAMFRHKAFLHWYTREGMDEADFVEAKNYMKSMIMEYNNRE</sequence>
<dbReference type="GO" id="GO:0005525">
    <property type="term" value="F:GTP binding"/>
    <property type="evidence" value="ECO:0007669"/>
    <property type="project" value="UniProtKB-KW"/>
</dbReference>
<organism evidence="5 6">
    <name type="scientific">Litomosoides sigmodontis</name>
    <name type="common">Filarial nematode worm</name>
    <dbReference type="NCBI Taxonomy" id="42156"/>
    <lineage>
        <taxon>Eukaryota</taxon>
        <taxon>Metazoa</taxon>
        <taxon>Ecdysozoa</taxon>
        <taxon>Nematoda</taxon>
        <taxon>Chromadorea</taxon>
        <taxon>Rhabditida</taxon>
        <taxon>Spirurina</taxon>
        <taxon>Spiruromorpha</taxon>
        <taxon>Filarioidea</taxon>
        <taxon>Onchocercidae</taxon>
        <taxon>Litomosoides</taxon>
    </lineage>
</organism>
<dbReference type="Gene3D" id="1.10.287.600">
    <property type="entry name" value="Helix hairpin bin"/>
    <property type="match status" value="1"/>
</dbReference>
<evidence type="ECO:0008006" key="7">
    <source>
        <dbReference type="Google" id="ProtNLM"/>
    </source>
</evidence>
<evidence type="ECO:0000313" key="5">
    <source>
        <dbReference type="EMBL" id="VDM92121.1"/>
    </source>
</evidence>
<dbReference type="STRING" id="42156.A0A3P7M6S5"/>
<evidence type="ECO:0000256" key="2">
    <source>
        <dbReference type="ARBA" id="ARBA00022701"/>
    </source>
</evidence>
<accession>A0A3P7M6S5</accession>
<comment type="similarity">
    <text evidence="1">Belongs to the tubulin family.</text>
</comment>
<keyword evidence="2" id="KW-0493">Microtubule</keyword>
<protein>
    <recommendedName>
        <fullName evidence="7">Tubulin/FtsZ 2-layer sandwich domain-containing protein</fullName>
    </recommendedName>
</protein>
<dbReference type="PANTHER" id="PTHR36527:SF3">
    <property type="entry name" value="OS01G0282866 PROTEIN"/>
    <property type="match status" value="1"/>
</dbReference>
<gene>
    <name evidence="5" type="ORF">NLS_LOCUS9641</name>
</gene>
<dbReference type="InterPro" id="IPR023123">
    <property type="entry name" value="Tubulin_C"/>
</dbReference>